<accession>A0ABW9KJ35</accession>
<organism evidence="1 2">
    <name type="scientific">Terriglobus aquaticus</name>
    <dbReference type="NCBI Taxonomy" id="940139"/>
    <lineage>
        <taxon>Bacteria</taxon>
        <taxon>Pseudomonadati</taxon>
        <taxon>Acidobacteriota</taxon>
        <taxon>Terriglobia</taxon>
        <taxon>Terriglobales</taxon>
        <taxon>Acidobacteriaceae</taxon>
        <taxon>Terriglobus</taxon>
    </lineage>
</organism>
<reference evidence="1 2" key="1">
    <citation type="submission" date="2024-12" db="EMBL/GenBank/DDBJ databases">
        <authorList>
            <person name="Lee Y."/>
        </authorList>
    </citation>
    <scope>NUCLEOTIDE SEQUENCE [LARGE SCALE GENOMIC DNA]</scope>
    <source>
        <strain evidence="1 2">03SUJ4</strain>
    </source>
</reference>
<gene>
    <name evidence="1" type="ORF">ACK2TP_05610</name>
</gene>
<protein>
    <submittedName>
        <fullName evidence="1">Uncharacterized protein</fullName>
    </submittedName>
</protein>
<evidence type="ECO:0000313" key="1">
    <source>
        <dbReference type="EMBL" id="MFN2975233.1"/>
    </source>
</evidence>
<sequence>MSSPAQDPLQQAIQRRIRILVLVDAAEQALIAPLPAASLHMMAYLSNVLAPVWEIPVLEGKLLKKEDGPFYPALQADADDLIGQGLLTFSDLDYRLDSDHQWRLRGLYSLNHQLADPVLEVVRSFPEELQICEFCQELALSLSSVSNAEIPLLGEEDATYGDAVTDTGNVVDFAEWRQTNYAANAAHKLGSLLRRDGQTSPGEMIQSYISHMTRRLYAAG</sequence>
<dbReference type="EMBL" id="JBJYXY010000001">
    <property type="protein sequence ID" value="MFN2975233.1"/>
    <property type="molecule type" value="Genomic_DNA"/>
</dbReference>
<name>A0ABW9KJ35_9BACT</name>
<proteinExistence type="predicted"/>
<evidence type="ECO:0000313" key="2">
    <source>
        <dbReference type="Proteomes" id="UP001634747"/>
    </source>
</evidence>
<dbReference type="Proteomes" id="UP001634747">
    <property type="component" value="Unassembled WGS sequence"/>
</dbReference>
<keyword evidence="2" id="KW-1185">Reference proteome</keyword>
<dbReference type="RefSeq" id="WP_263413237.1">
    <property type="nucleotide sequence ID" value="NZ_BAABBH010000001.1"/>
</dbReference>
<comment type="caution">
    <text evidence="1">The sequence shown here is derived from an EMBL/GenBank/DDBJ whole genome shotgun (WGS) entry which is preliminary data.</text>
</comment>